<dbReference type="SUPFAM" id="SSF52279">
    <property type="entry name" value="Beta-D-glucan exohydrolase, C-terminal domain"/>
    <property type="match status" value="1"/>
</dbReference>
<dbReference type="GO" id="GO:0045493">
    <property type="term" value="P:xylan catabolic process"/>
    <property type="evidence" value="ECO:0007669"/>
    <property type="project" value="InterPro"/>
</dbReference>
<dbReference type="SMART" id="SM01217">
    <property type="entry name" value="Fn3_like"/>
    <property type="match status" value="1"/>
</dbReference>
<reference evidence="5 6" key="1">
    <citation type="submission" date="2016-10" db="EMBL/GenBank/DDBJ databases">
        <authorList>
            <person name="de Groot N.N."/>
        </authorList>
    </citation>
    <scope>NUCLEOTIDE SEQUENCE [LARGE SCALE GENOMIC DNA]</scope>
    <source>
        <strain evidence="5 6">DSM 22274</strain>
    </source>
</reference>
<dbReference type="Gene3D" id="3.20.20.300">
    <property type="entry name" value="Glycoside hydrolase, family 3, N-terminal domain"/>
    <property type="match status" value="1"/>
</dbReference>
<proteinExistence type="inferred from homology"/>
<sequence>MTIDSSVVQSNFLKARPWHDTSLSATDRADALIAEMTLEEKTSQLVGLWVGADDGGGDVAPYQSDMTQDTPVFAEVIVDGLGQLTRPFGTVPVDPSAGAKSLARAQRQIMAANRFGIPAQVHEECLAGFSAWGATAYPVPLSWGASFNPELVGRIAAQIGRSLRSVGVHQGLAPVLDVVRDYRWGRVEETIGEDPYLVGTVGAAYVQGLESAGVVATLKHFAGYSGSRAARNHAPVAAGPREMADVYYPPFEMALRHGGARSVMNSYAEVDGVPAAADPQLLTELLRGTWGFDGVVVADYFSIAFLRTLQRVAGTESEAAARALAAGIDVELPSVAAYGKPLNEAVRSGAVSEELVNRALRRVLVQKIDLGLLDAGYQPEVPDQVELDTTESQALALEIAREAVVLVANDGVLPLRSDARLAVVGPLADDAYGMLGCYSFPAHVGVKHPERGLGLEIGTVLEGLRGQHQSEIAFAKGCDVKAAGRSGFAAATDAATGADVAVVVLGDQAGLFGRGTSGEGCDAADLRLPGEQQALLEAVLATGTPVVLLLLSGRPYALGAVAQKCAAVVQTFFPGQRGGQAIAEVLTGAVNPSGHLPVSIPNSPHVQPGTYWAPPLGMLNGVSNLDPTALFPFGHGLSYGELTWGKVTAGEQQWQIGESTALAIELSNNSARRVADVVQVYLHDPVAQVTRPDIRLLAYQRVDLEPGESATVNFSLHSDLTSFAGLKLQQIVEPGDLELRISRSSTDVHAVVRRTLVGREQIVGADRELMATSHVHVQPASPDGEQR</sequence>
<gene>
    <name evidence="5" type="ORF">SAMN04489740_2497</name>
</gene>
<dbReference type="Proteomes" id="UP000182725">
    <property type="component" value="Unassembled WGS sequence"/>
</dbReference>
<keyword evidence="2" id="KW-0732">Signal</keyword>
<dbReference type="FunFam" id="3.20.20.300:FF:000011">
    <property type="entry name" value="Glycosyl hydrolase"/>
    <property type="match status" value="1"/>
</dbReference>
<keyword evidence="3" id="KW-0378">Hydrolase</keyword>
<dbReference type="GO" id="GO:0046556">
    <property type="term" value="F:alpha-L-arabinofuranosidase activity"/>
    <property type="evidence" value="ECO:0007669"/>
    <property type="project" value="TreeGrafter"/>
</dbReference>
<evidence type="ECO:0000313" key="6">
    <source>
        <dbReference type="Proteomes" id="UP000182725"/>
    </source>
</evidence>
<organism evidence="5 6">
    <name type="scientific">Arthrobacter alpinus</name>
    <dbReference type="NCBI Taxonomy" id="656366"/>
    <lineage>
        <taxon>Bacteria</taxon>
        <taxon>Bacillati</taxon>
        <taxon>Actinomycetota</taxon>
        <taxon>Actinomycetes</taxon>
        <taxon>Micrococcales</taxon>
        <taxon>Micrococcaceae</taxon>
        <taxon>Arthrobacter</taxon>
    </lineage>
</organism>
<dbReference type="InterPro" id="IPR001764">
    <property type="entry name" value="Glyco_hydro_3_N"/>
</dbReference>
<evidence type="ECO:0000256" key="2">
    <source>
        <dbReference type="ARBA" id="ARBA00022729"/>
    </source>
</evidence>
<dbReference type="PRINTS" id="PR00133">
    <property type="entry name" value="GLHYDRLASE3"/>
</dbReference>
<protein>
    <submittedName>
        <fullName evidence="5">Beta-glucosidase</fullName>
    </submittedName>
</protein>
<dbReference type="Gene3D" id="3.40.50.1700">
    <property type="entry name" value="Glycoside hydrolase family 3 C-terminal domain"/>
    <property type="match status" value="1"/>
</dbReference>
<dbReference type="InterPro" id="IPR036881">
    <property type="entry name" value="Glyco_hydro_3_C_sf"/>
</dbReference>
<dbReference type="GO" id="GO:0031222">
    <property type="term" value="P:arabinan catabolic process"/>
    <property type="evidence" value="ECO:0007669"/>
    <property type="project" value="TreeGrafter"/>
</dbReference>
<dbReference type="Gene3D" id="2.60.40.10">
    <property type="entry name" value="Immunoglobulins"/>
    <property type="match status" value="1"/>
</dbReference>
<dbReference type="Pfam" id="PF01915">
    <property type="entry name" value="Glyco_hydro_3_C"/>
    <property type="match status" value="1"/>
</dbReference>
<dbReference type="PANTHER" id="PTHR42721:SF3">
    <property type="entry name" value="BETA-D-XYLOSIDASE 5-RELATED"/>
    <property type="match status" value="1"/>
</dbReference>
<dbReference type="Pfam" id="PF00933">
    <property type="entry name" value="Glyco_hydro_3"/>
    <property type="match status" value="1"/>
</dbReference>
<dbReference type="PANTHER" id="PTHR42721">
    <property type="entry name" value="SUGAR HYDROLASE-RELATED"/>
    <property type="match status" value="1"/>
</dbReference>
<dbReference type="InterPro" id="IPR036962">
    <property type="entry name" value="Glyco_hydro_3_N_sf"/>
</dbReference>
<accession>A0A1H5LK71</accession>
<evidence type="ECO:0000256" key="1">
    <source>
        <dbReference type="ARBA" id="ARBA00005336"/>
    </source>
</evidence>
<feature type="domain" description="Fibronectin type III-like" evidence="4">
    <location>
        <begin position="676"/>
        <end position="745"/>
    </location>
</feature>
<evidence type="ECO:0000256" key="3">
    <source>
        <dbReference type="ARBA" id="ARBA00022801"/>
    </source>
</evidence>
<dbReference type="GO" id="GO:0009044">
    <property type="term" value="F:xylan 1,4-beta-xylosidase activity"/>
    <property type="evidence" value="ECO:0007669"/>
    <property type="project" value="InterPro"/>
</dbReference>
<evidence type="ECO:0000259" key="4">
    <source>
        <dbReference type="SMART" id="SM01217"/>
    </source>
</evidence>
<comment type="similarity">
    <text evidence="1">Belongs to the glycosyl hydrolase 3 family.</text>
</comment>
<dbReference type="InterPro" id="IPR013783">
    <property type="entry name" value="Ig-like_fold"/>
</dbReference>
<dbReference type="InterPro" id="IPR044993">
    <property type="entry name" value="BXL"/>
</dbReference>
<dbReference type="Pfam" id="PF14310">
    <property type="entry name" value="Fn3-like"/>
    <property type="match status" value="1"/>
</dbReference>
<dbReference type="InterPro" id="IPR017853">
    <property type="entry name" value="GH"/>
</dbReference>
<dbReference type="InterPro" id="IPR026891">
    <property type="entry name" value="Fn3-like"/>
</dbReference>
<evidence type="ECO:0000313" key="5">
    <source>
        <dbReference type="EMBL" id="SEE77483.1"/>
    </source>
</evidence>
<dbReference type="InterPro" id="IPR002772">
    <property type="entry name" value="Glyco_hydro_3_C"/>
</dbReference>
<dbReference type="RefSeq" id="WP_074711834.1">
    <property type="nucleotide sequence ID" value="NZ_FNTV01000001.1"/>
</dbReference>
<name>A0A1H5LK71_9MICC</name>
<dbReference type="AlphaFoldDB" id="A0A1H5LK71"/>
<dbReference type="SUPFAM" id="SSF51445">
    <property type="entry name" value="(Trans)glycosidases"/>
    <property type="match status" value="1"/>
</dbReference>
<dbReference type="EMBL" id="FNTV01000001">
    <property type="protein sequence ID" value="SEE77483.1"/>
    <property type="molecule type" value="Genomic_DNA"/>
</dbReference>